<proteinExistence type="predicted"/>
<dbReference type="Proteomes" id="UP000054166">
    <property type="component" value="Unassembled WGS sequence"/>
</dbReference>
<reference evidence="3" key="2">
    <citation type="submission" date="2015-01" db="EMBL/GenBank/DDBJ databases">
        <title>Evolutionary Origins and Diversification of the Mycorrhizal Mutualists.</title>
        <authorList>
            <consortium name="DOE Joint Genome Institute"/>
            <consortium name="Mycorrhizal Genomics Consortium"/>
            <person name="Kohler A."/>
            <person name="Kuo A."/>
            <person name="Nagy L.G."/>
            <person name="Floudas D."/>
            <person name="Copeland A."/>
            <person name="Barry K.W."/>
            <person name="Cichocki N."/>
            <person name="Veneault-Fourrey C."/>
            <person name="LaButti K."/>
            <person name="Lindquist E.A."/>
            <person name="Lipzen A."/>
            <person name="Lundell T."/>
            <person name="Morin E."/>
            <person name="Murat C."/>
            <person name="Riley R."/>
            <person name="Ohm R."/>
            <person name="Sun H."/>
            <person name="Tunlid A."/>
            <person name="Henrissat B."/>
            <person name="Grigoriev I.V."/>
            <person name="Hibbett D.S."/>
            <person name="Martin F."/>
        </authorList>
    </citation>
    <scope>NUCLEOTIDE SEQUENCE [LARGE SCALE GENOMIC DNA]</scope>
    <source>
        <strain evidence="3">F 1598</strain>
    </source>
</reference>
<accession>A0A0C3FI86</accession>
<evidence type="ECO:0000313" key="3">
    <source>
        <dbReference type="Proteomes" id="UP000054166"/>
    </source>
</evidence>
<dbReference type="InterPro" id="IPR004147">
    <property type="entry name" value="ABC1_dom"/>
</dbReference>
<dbReference type="PROSITE" id="PS50011">
    <property type="entry name" value="PROTEIN_KINASE_DOM"/>
    <property type="match status" value="1"/>
</dbReference>
<gene>
    <name evidence="2" type="ORF">PILCRDRAFT_823604</name>
</gene>
<reference evidence="2 3" key="1">
    <citation type="submission" date="2014-04" db="EMBL/GenBank/DDBJ databases">
        <authorList>
            <consortium name="DOE Joint Genome Institute"/>
            <person name="Kuo A."/>
            <person name="Tarkka M."/>
            <person name="Buscot F."/>
            <person name="Kohler A."/>
            <person name="Nagy L.G."/>
            <person name="Floudas D."/>
            <person name="Copeland A."/>
            <person name="Barry K.W."/>
            <person name="Cichocki N."/>
            <person name="Veneault-Fourrey C."/>
            <person name="LaButti K."/>
            <person name="Lindquist E.A."/>
            <person name="Lipzen A."/>
            <person name="Lundell T."/>
            <person name="Morin E."/>
            <person name="Murat C."/>
            <person name="Sun H."/>
            <person name="Tunlid A."/>
            <person name="Henrissat B."/>
            <person name="Grigoriev I.V."/>
            <person name="Hibbett D.S."/>
            <person name="Martin F."/>
            <person name="Nordberg H.P."/>
            <person name="Cantor M.N."/>
            <person name="Hua S.X."/>
        </authorList>
    </citation>
    <scope>NUCLEOTIDE SEQUENCE [LARGE SCALE GENOMIC DNA]</scope>
    <source>
        <strain evidence="2 3">F 1598</strain>
    </source>
</reference>
<dbReference type="AlphaFoldDB" id="A0A0C3FI86"/>
<keyword evidence="3" id="KW-1185">Reference proteome</keyword>
<dbReference type="Pfam" id="PF03109">
    <property type="entry name" value="ABC1"/>
    <property type="match status" value="1"/>
</dbReference>
<feature type="domain" description="Protein kinase" evidence="1">
    <location>
        <begin position="62"/>
        <end position="226"/>
    </location>
</feature>
<dbReference type="GO" id="GO:0004672">
    <property type="term" value="F:protein kinase activity"/>
    <property type="evidence" value="ECO:0007669"/>
    <property type="project" value="InterPro"/>
</dbReference>
<dbReference type="GO" id="GO:0005524">
    <property type="term" value="F:ATP binding"/>
    <property type="evidence" value="ECO:0007669"/>
    <property type="project" value="InterPro"/>
</dbReference>
<organism evidence="2 3">
    <name type="scientific">Piloderma croceum (strain F 1598)</name>
    <dbReference type="NCBI Taxonomy" id="765440"/>
    <lineage>
        <taxon>Eukaryota</taxon>
        <taxon>Fungi</taxon>
        <taxon>Dikarya</taxon>
        <taxon>Basidiomycota</taxon>
        <taxon>Agaricomycotina</taxon>
        <taxon>Agaricomycetes</taxon>
        <taxon>Agaricomycetidae</taxon>
        <taxon>Atheliales</taxon>
        <taxon>Atheliaceae</taxon>
        <taxon>Piloderma</taxon>
    </lineage>
</organism>
<dbReference type="Gene3D" id="1.10.510.10">
    <property type="entry name" value="Transferase(Phosphotransferase) domain 1"/>
    <property type="match status" value="1"/>
</dbReference>
<dbReference type="InterPro" id="IPR000719">
    <property type="entry name" value="Prot_kinase_dom"/>
</dbReference>
<dbReference type="SUPFAM" id="SSF56112">
    <property type="entry name" value="Protein kinase-like (PK-like)"/>
    <property type="match status" value="1"/>
</dbReference>
<dbReference type="HOGENOM" id="CLU_1225177_0_0_1"/>
<protein>
    <recommendedName>
        <fullName evidence="1">Protein kinase domain-containing protein</fullName>
    </recommendedName>
</protein>
<name>A0A0C3FI86_PILCF</name>
<dbReference type="PANTHER" id="PTHR37171">
    <property type="entry name" value="SERINE/THREONINE-PROTEIN KINASE YRZF-RELATED"/>
    <property type="match status" value="1"/>
</dbReference>
<dbReference type="InterPro" id="IPR052396">
    <property type="entry name" value="Meiotic_Drive_Suppr_Kinase"/>
</dbReference>
<dbReference type="InParanoid" id="A0A0C3FI86"/>
<evidence type="ECO:0000259" key="1">
    <source>
        <dbReference type="PROSITE" id="PS50011"/>
    </source>
</evidence>
<dbReference type="OrthoDB" id="3269050at2759"/>
<sequence>MRMLTVNIENVFLPFTQSQVLKVKLNNPTSDDPEHAVLKLFDRRFFERSVHPWDESKDEVLLQFMADVGSGARKDDYEGKDSDDYEDWDWERNYRVVNQELFQNEATVYEHLRPLQGSVIPRCYELVHVPGLLLEYIEGHTMDKLEVGINISQDDAQQAGSQAFDIAHRLRDHNVIHFDLRLANFIVSIARPLRVIIIDFAIATRTRRTKSGRRKCVWRTRYMKCG</sequence>
<dbReference type="EMBL" id="KN833010">
    <property type="protein sequence ID" value="KIM79354.1"/>
    <property type="molecule type" value="Genomic_DNA"/>
</dbReference>
<evidence type="ECO:0000313" key="2">
    <source>
        <dbReference type="EMBL" id="KIM79354.1"/>
    </source>
</evidence>
<dbReference type="InterPro" id="IPR011009">
    <property type="entry name" value="Kinase-like_dom_sf"/>
</dbReference>
<dbReference type="PANTHER" id="PTHR37171:SF1">
    <property type="entry name" value="SERINE_THREONINE-PROTEIN KINASE YRZF-RELATED"/>
    <property type="match status" value="1"/>
</dbReference>
<dbReference type="STRING" id="765440.A0A0C3FI86"/>